<dbReference type="InterPro" id="IPR038559">
    <property type="entry name" value="XkdN-like_sf"/>
</dbReference>
<proteinExistence type="predicted"/>
<accession>A0A6I3SG49</accession>
<gene>
    <name evidence="1" type="ORF">GJ688_02045</name>
</gene>
<dbReference type="Gene3D" id="3.30.2220.30">
    <property type="match status" value="1"/>
</dbReference>
<reference evidence="1 2" key="1">
    <citation type="submission" date="2019-11" db="EMBL/GenBank/DDBJ databases">
        <title>Whole-genome sequence of a the green, strictly anaerobic photosynthetic bacterium Heliobacillus mobilis DSM 6151.</title>
        <authorList>
            <person name="Kyndt J.A."/>
            <person name="Meyer T.E."/>
        </authorList>
    </citation>
    <scope>NUCLEOTIDE SEQUENCE [LARGE SCALE GENOMIC DNA]</scope>
    <source>
        <strain evidence="1 2">DSM 6151</strain>
    </source>
</reference>
<dbReference type="OrthoDB" id="1683304at2"/>
<dbReference type="EMBL" id="WNKU01000001">
    <property type="protein sequence ID" value="MTV47764.1"/>
    <property type="molecule type" value="Genomic_DNA"/>
</dbReference>
<comment type="caution">
    <text evidence="1">The sequence shown here is derived from an EMBL/GenBank/DDBJ whole genome shotgun (WGS) entry which is preliminary data.</text>
</comment>
<organism evidence="1 2">
    <name type="scientific">Heliobacterium mobile</name>
    <name type="common">Heliobacillus mobilis</name>
    <dbReference type="NCBI Taxonomy" id="28064"/>
    <lineage>
        <taxon>Bacteria</taxon>
        <taxon>Bacillati</taxon>
        <taxon>Bacillota</taxon>
        <taxon>Clostridia</taxon>
        <taxon>Eubacteriales</taxon>
        <taxon>Heliobacteriaceae</taxon>
        <taxon>Heliobacterium</taxon>
    </lineage>
</organism>
<dbReference type="AlphaFoldDB" id="A0A6I3SG49"/>
<evidence type="ECO:0000313" key="1">
    <source>
        <dbReference type="EMBL" id="MTV47764.1"/>
    </source>
</evidence>
<dbReference type="InterPro" id="IPR014986">
    <property type="entry name" value="XkdN-like"/>
</dbReference>
<evidence type="ECO:0008006" key="3">
    <source>
        <dbReference type="Google" id="ProtNLM"/>
    </source>
</evidence>
<dbReference type="Proteomes" id="UP000430670">
    <property type="component" value="Unassembled WGS sequence"/>
</dbReference>
<protein>
    <recommendedName>
        <fullName evidence="3">XkdN-like protein</fullName>
    </recommendedName>
</protein>
<dbReference type="Pfam" id="PF08890">
    <property type="entry name" value="Phage_TAC_5"/>
    <property type="match status" value="1"/>
</dbReference>
<name>A0A6I3SG49_HELMO</name>
<dbReference type="RefSeq" id="WP_155474837.1">
    <property type="nucleotide sequence ID" value="NZ_WNKU01000001.1"/>
</dbReference>
<evidence type="ECO:0000313" key="2">
    <source>
        <dbReference type="Proteomes" id="UP000430670"/>
    </source>
</evidence>
<sequence>MVEQTQQLTEEQILDGLFEATKNLPTKPVTLERLGMDITLKGLLAKKVDSIREKCTGRVKEGGVTREKIDRERFNAALIVDATVDLKVKGLQLNGWGDTRLTARMQLSSGEEVVRRLLLAGELDALSDEVMELSGFGVNLTEVKNE</sequence>
<keyword evidence="2" id="KW-1185">Reference proteome</keyword>